<feature type="binding site" evidence="3">
    <location>
        <position position="185"/>
    </location>
    <ligand>
        <name>substrate</name>
    </ligand>
</feature>
<dbReference type="InterPro" id="IPR000845">
    <property type="entry name" value="Nucleoside_phosphorylase_d"/>
</dbReference>
<dbReference type="PANTHER" id="PTHR42679:SF2">
    <property type="entry name" value="S-METHYL-5'-THIOADENOSINE PHOSPHORYLASE"/>
    <property type="match status" value="1"/>
</dbReference>
<comment type="caution">
    <text evidence="3">Lacks conserved residue(s) required for the propagation of feature annotation.</text>
</comment>
<keyword evidence="2 3" id="KW-0808">Transferase</keyword>
<dbReference type="GO" id="GO:0005829">
    <property type="term" value="C:cytosol"/>
    <property type="evidence" value="ECO:0007669"/>
    <property type="project" value="TreeGrafter"/>
</dbReference>
<dbReference type="SUPFAM" id="SSF53167">
    <property type="entry name" value="Purine and uridine phosphorylases"/>
    <property type="match status" value="1"/>
</dbReference>
<dbReference type="GO" id="GO:0019509">
    <property type="term" value="P:L-methionine salvage from methylthioadenosine"/>
    <property type="evidence" value="ECO:0007669"/>
    <property type="project" value="TreeGrafter"/>
</dbReference>
<comment type="pathway">
    <text evidence="3">Purine metabolism; purine nucleoside salvage.</text>
</comment>
<name>A0A1R4H3H8_9GAMM</name>
<keyword evidence="6" id="KW-1185">Reference proteome</keyword>
<dbReference type="GO" id="GO:0006166">
    <property type="term" value="P:purine ribonucleoside salvage"/>
    <property type="evidence" value="ECO:0007669"/>
    <property type="project" value="UniProtKB-UniRule"/>
</dbReference>
<dbReference type="NCBIfam" id="NF006599">
    <property type="entry name" value="PRK09136.1"/>
    <property type="match status" value="1"/>
</dbReference>
<reference evidence="6" key="1">
    <citation type="submission" date="2017-02" db="EMBL/GenBank/DDBJ databases">
        <authorList>
            <person name="Daims H."/>
        </authorList>
    </citation>
    <scope>NUCLEOTIDE SEQUENCE [LARGE SCALE GENOMIC DNA]</scope>
</reference>
<feature type="binding site" evidence="3">
    <location>
        <begin position="52"/>
        <end position="53"/>
    </location>
    <ligand>
        <name>phosphate</name>
        <dbReference type="ChEBI" id="CHEBI:43474"/>
    </ligand>
</feature>
<dbReference type="AlphaFoldDB" id="A0A1R4H3H8"/>
<keyword evidence="1 3" id="KW-0328">Glycosyltransferase</keyword>
<dbReference type="NCBIfam" id="TIGR01694">
    <property type="entry name" value="MTAP"/>
    <property type="match status" value="1"/>
</dbReference>
<comment type="similarity">
    <text evidence="3">Belongs to the PNP/MTAP phosphorylase family. MTAP subfamily.</text>
</comment>
<dbReference type="CDD" id="cd09010">
    <property type="entry name" value="MTAP_SsMTAPII_like_MTIP"/>
    <property type="match status" value="1"/>
</dbReference>
<dbReference type="UniPathway" id="UPA00606"/>
<accession>A0A1R4H3H8</accession>
<dbReference type="Gene3D" id="3.40.50.1580">
    <property type="entry name" value="Nucleoside phosphorylase domain"/>
    <property type="match status" value="1"/>
</dbReference>
<dbReference type="GO" id="GO:0017061">
    <property type="term" value="F:S-methyl-5-thioadenosine phosphorylase activity"/>
    <property type="evidence" value="ECO:0007669"/>
    <property type="project" value="InterPro"/>
</dbReference>
<evidence type="ECO:0000256" key="2">
    <source>
        <dbReference type="ARBA" id="ARBA00022679"/>
    </source>
</evidence>
<evidence type="ECO:0000259" key="4">
    <source>
        <dbReference type="Pfam" id="PF01048"/>
    </source>
</evidence>
<feature type="site" description="Important for substrate specificity" evidence="3">
    <location>
        <position position="167"/>
    </location>
</feature>
<dbReference type="Pfam" id="PF01048">
    <property type="entry name" value="PNP_UDP_1"/>
    <property type="match status" value="1"/>
</dbReference>
<evidence type="ECO:0000313" key="6">
    <source>
        <dbReference type="Proteomes" id="UP000195667"/>
    </source>
</evidence>
<dbReference type="HAMAP" id="MF_01963">
    <property type="entry name" value="MTAP"/>
    <property type="match status" value="1"/>
</dbReference>
<feature type="binding site" evidence="3">
    <location>
        <position position="10"/>
    </location>
    <ligand>
        <name>phosphate</name>
        <dbReference type="ChEBI" id="CHEBI:43474"/>
    </ligand>
</feature>
<comment type="miscellaneous">
    <text evidence="3">Although this enzyme belongs to the family of MTA phosphorylases based on sequence homology, it lacks several conserved amino acids in the substrate binding pocket that confer specificity towards MTA.</text>
</comment>
<proteinExistence type="inferred from homology"/>
<feature type="site" description="Important for substrate specificity" evidence="3">
    <location>
        <position position="221"/>
    </location>
</feature>
<dbReference type="PANTHER" id="PTHR42679">
    <property type="entry name" value="S-METHYL-5'-THIOADENOSINE PHOSPHORYLASE"/>
    <property type="match status" value="1"/>
</dbReference>
<dbReference type="EC" id="2.4.2.1" evidence="3"/>
<protein>
    <recommendedName>
        <fullName evidence="3">Purine nucleoside phosphorylase</fullName>
        <shortName evidence="3">PNP</shortName>
        <ecNumber evidence="3">2.4.2.1</ecNumber>
    </recommendedName>
</protein>
<organism evidence="5 6">
    <name type="scientific">Crenothrix polyspora</name>
    <dbReference type="NCBI Taxonomy" id="360316"/>
    <lineage>
        <taxon>Bacteria</taxon>
        <taxon>Pseudomonadati</taxon>
        <taxon>Pseudomonadota</taxon>
        <taxon>Gammaproteobacteria</taxon>
        <taxon>Methylococcales</taxon>
        <taxon>Crenotrichaceae</taxon>
        <taxon>Crenothrix</taxon>
    </lineage>
</organism>
<dbReference type="Proteomes" id="UP000195667">
    <property type="component" value="Unassembled WGS sequence"/>
</dbReference>
<comment type="function">
    <text evidence="3">Purine nucleoside phosphorylase involved in purine salvage.</text>
</comment>
<dbReference type="InterPro" id="IPR035994">
    <property type="entry name" value="Nucleoside_phosphorylase_sf"/>
</dbReference>
<gene>
    <name evidence="5" type="ORF">CRENPOLYSF1_150056</name>
</gene>
<dbReference type="InterPro" id="IPR010044">
    <property type="entry name" value="MTAP"/>
</dbReference>
<feature type="binding site" evidence="3">
    <location>
        <position position="186"/>
    </location>
    <ligand>
        <name>phosphate</name>
        <dbReference type="ChEBI" id="CHEBI:43474"/>
    </ligand>
</feature>
<comment type="catalytic activity">
    <reaction evidence="3">
        <text>a purine D-ribonucleoside + phosphate = a purine nucleobase + alpha-D-ribose 1-phosphate</text>
        <dbReference type="Rhea" id="RHEA:19805"/>
        <dbReference type="ChEBI" id="CHEBI:26386"/>
        <dbReference type="ChEBI" id="CHEBI:43474"/>
        <dbReference type="ChEBI" id="CHEBI:57720"/>
        <dbReference type="ChEBI" id="CHEBI:142355"/>
        <dbReference type="EC" id="2.4.2.1"/>
    </reaction>
</comment>
<dbReference type="OrthoDB" id="1523230at2"/>
<evidence type="ECO:0000313" key="5">
    <source>
        <dbReference type="EMBL" id="SJM90601.1"/>
    </source>
</evidence>
<dbReference type="EMBL" id="FUKI01000057">
    <property type="protein sequence ID" value="SJM90601.1"/>
    <property type="molecule type" value="Genomic_DNA"/>
</dbReference>
<comment type="subunit">
    <text evidence="3">Homohexamer. Dimer of a homotrimer.</text>
</comment>
<evidence type="ECO:0000256" key="3">
    <source>
        <dbReference type="HAMAP-Rule" id="MF_01963"/>
    </source>
</evidence>
<sequence>MKKIAIIGGTGLTQLNGLQLISSEKIDTPYGLPSAELITGKLHNKHIVFLARHGNPHAIPPHSINYRANLWALKHLGVQSIIAVAAVGGITAAMAPACLALPDQIIDYTYGRKHTFFDDDTTPVTHIDFTAPYSSALRAQLIVAAAHANIQLVNTGTYGCTQGPRLETSAEIKRMERDGCDLVGMTGMPEAVLARELQLEYAALAVVANWGAGKTEGEITMTEIEHNLHAGMANALGVLEAFISSTE</sequence>
<evidence type="ECO:0000256" key="1">
    <source>
        <dbReference type="ARBA" id="ARBA00022676"/>
    </source>
</evidence>
<feature type="domain" description="Nucleoside phosphorylase" evidence="4">
    <location>
        <begin position="3"/>
        <end position="243"/>
    </location>
</feature>
<keyword evidence="3" id="KW-0660">Purine salvage</keyword>
<dbReference type="RefSeq" id="WP_087142605.1">
    <property type="nucleotide sequence ID" value="NZ_FUKI01000057.1"/>
</dbReference>